<dbReference type="AlphaFoldDB" id="A0A840D0H5"/>
<sequence length="426" mass="50104">MKLIYHIIFRISLALTLILTGWAVFFYVTLIDEINDEVDDSLEDYSETIIIRALAGEELPSQNNGSNNQYYLTEVSQEYAKTRNEIQYKDSMVYIVEKKETEPARMLTTIFQDNDGRFHELTVSTPSIEKKDLKEAILTWIIWLYIILLFCIIIISVWVFYRNMRPLYTLLHWLDKYQTGGNNEELKNETQITEFRKLNEAAIRYTERNEQMFEQQKQFIGNASHEMQTPLAICRNRLEMLMDDDSLSEKQLEELLKTHQTLEYITKLNKSLLLLSKIDNGQFTETKALSLNQLLKQYLEDYKEVYSYRKITTEIEERSECRVVMNESLAIALLTNLVKNAFVHNIDGGRIQIIFARQSIIFRNTGNQQPLDSARIFERFYQANRREGSTGLGLAIAYSICQLQHFSLQYYFEQGEHCFELCFTPK</sequence>
<evidence type="ECO:0000313" key="11">
    <source>
        <dbReference type="Proteomes" id="UP000560658"/>
    </source>
</evidence>
<dbReference type="Proteomes" id="UP000560658">
    <property type="component" value="Unassembled WGS sequence"/>
</dbReference>
<keyword evidence="5 8" id="KW-0812">Transmembrane</keyword>
<dbReference type="Gene3D" id="1.10.287.130">
    <property type="match status" value="1"/>
</dbReference>
<evidence type="ECO:0000256" key="1">
    <source>
        <dbReference type="ARBA" id="ARBA00000085"/>
    </source>
</evidence>
<dbReference type="SUPFAM" id="SSF55874">
    <property type="entry name" value="ATPase domain of HSP90 chaperone/DNA topoisomerase II/histidine kinase"/>
    <property type="match status" value="1"/>
</dbReference>
<dbReference type="Gene3D" id="3.30.565.10">
    <property type="entry name" value="Histidine kinase-like ATPase, C-terminal domain"/>
    <property type="match status" value="1"/>
</dbReference>
<dbReference type="SMART" id="SM00387">
    <property type="entry name" value="HATPase_c"/>
    <property type="match status" value="1"/>
</dbReference>
<reference evidence="10" key="1">
    <citation type="submission" date="2020-08" db="EMBL/GenBank/DDBJ databases">
        <title>Genomic Encyclopedia of Type Strains, Phase IV (KMG-IV): sequencing the most valuable type-strain genomes for metagenomic binning, comparative biology and taxonomic classification.</title>
        <authorList>
            <person name="Goeker M."/>
        </authorList>
    </citation>
    <scope>NUCLEOTIDE SEQUENCE [LARGE SCALE GENOMIC DNA]</scope>
    <source>
        <strain evidence="10">DSM 105720</strain>
    </source>
</reference>
<evidence type="ECO:0000256" key="2">
    <source>
        <dbReference type="ARBA" id="ARBA00012438"/>
    </source>
</evidence>
<evidence type="ECO:0000256" key="5">
    <source>
        <dbReference type="ARBA" id="ARBA00022692"/>
    </source>
</evidence>
<dbReference type="SMART" id="SM00388">
    <property type="entry name" value="HisKA"/>
    <property type="match status" value="1"/>
</dbReference>
<accession>A0A840D0H5</accession>
<dbReference type="InterPro" id="IPR005467">
    <property type="entry name" value="His_kinase_dom"/>
</dbReference>
<dbReference type="SUPFAM" id="SSF47384">
    <property type="entry name" value="Homodimeric domain of signal transducing histidine kinase"/>
    <property type="match status" value="1"/>
</dbReference>
<dbReference type="RefSeq" id="WP_044162931.1">
    <property type="nucleotide sequence ID" value="NZ_JACIER010000003.1"/>
</dbReference>
<dbReference type="EC" id="2.7.13.3" evidence="2"/>
<evidence type="ECO:0000256" key="4">
    <source>
        <dbReference type="ARBA" id="ARBA00022679"/>
    </source>
</evidence>
<evidence type="ECO:0000259" key="9">
    <source>
        <dbReference type="PROSITE" id="PS50109"/>
    </source>
</evidence>
<dbReference type="PANTHER" id="PTHR45436:SF5">
    <property type="entry name" value="SENSOR HISTIDINE KINASE TRCS"/>
    <property type="match status" value="1"/>
</dbReference>
<dbReference type="EMBL" id="JACIER010000003">
    <property type="protein sequence ID" value="MBB4043114.1"/>
    <property type="molecule type" value="Genomic_DNA"/>
</dbReference>
<dbReference type="Pfam" id="PF00512">
    <property type="entry name" value="HisKA"/>
    <property type="match status" value="1"/>
</dbReference>
<dbReference type="InterPro" id="IPR036097">
    <property type="entry name" value="HisK_dim/P_sf"/>
</dbReference>
<evidence type="ECO:0000256" key="7">
    <source>
        <dbReference type="ARBA" id="ARBA00022989"/>
    </source>
</evidence>
<dbReference type="PANTHER" id="PTHR45436">
    <property type="entry name" value="SENSOR HISTIDINE KINASE YKOH"/>
    <property type="match status" value="1"/>
</dbReference>
<gene>
    <name evidence="10" type="ORF">GGR06_000881</name>
</gene>
<dbReference type="CDD" id="cd00082">
    <property type="entry name" value="HisKA"/>
    <property type="match status" value="1"/>
</dbReference>
<name>A0A840D0H5_9BACE</name>
<feature type="transmembrane region" description="Helical" evidence="8">
    <location>
        <begin position="7"/>
        <end position="28"/>
    </location>
</feature>
<keyword evidence="6 10" id="KW-0418">Kinase</keyword>
<keyword evidence="8" id="KW-0472">Membrane</keyword>
<evidence type="ECO:0000313" key="10">
    <source>
        <dbReference type="EMBL" id="MBB4043114.1"/>
    </source>
</evidence>
<dbReference type="Pfam" id="PF02518">
    <property type="entry name" value="HATPase_c"/>
    <property type="match status" value="1"/>
</dbReference>
<dbReference type="GO" id="GO:0000155">
    <property type="term" value="F:phosphorelay sensor kinase activity"/>
    <property type="evidence" value="ECO:0007669"/>
    <property type="project" value="InterPro"/>
</dbReference>
<dbReference type="InterPro" id="IPR050428">
    <property type="entry name" value="TCS_sensor_his_kinase"/>
</dbReference>
<proteinExistence type="predicted"/>
<organism evidence="10 11">
    <name type="scientific">Bacteroides reticulotermitis</name>
    <dbReference type="NCBI Taxonomy" id="1133319"/>
    <lineage>
        <taxon>Bacteria</taxon>
        <taxon>Pseudomonadati</taxon>
        <taxon>Bacteroidota</taxon>
        <taxon>Bacteroidia</taxon>
        <taxon>Bacteroidales</taxon>
        <taxon>Bacteroidaceae</taxon>
        <taxon>Bacteroides</taxon>
    </lineage>
</organism>
<keyword evidence="4" id="KW-0808">Transferase</keyword>
<evidence type="ECO:0000256" key="3">
    <source>
        <dbReference type="ARBA" id="ARBA00022553"/>
    </source>
</evidence>
<dbReference type="InterPro" id="IPR003661">
    <property type="entry name" value="HisK_dim/P_dom"/>
</dbReference>
<comment type="catalytic activity">
    <reaction evidence="1">
        <text>ATP + protein L-histidine = ADP + protein N-phospho-L-histidine.</text>
        <dbReference type="EC" id="2.7.13.3"/>
    </reaction>
</comment>
<evidence type="ECO:0000256" key="6">
    <source>
        <dbReference type="ARBA" id="ARBA00022777"/>
    </source>
</evidence>
<keyword evidence="7 8" id="KW-1133">Transmembrane helix</keyword>
<dbReference type="InterPro" id="IPR036890">
    <property type="entry name" value="HATPase_C_sf"/>
</dbReference>
<comment type="caution">
    <text evidence="10">The sequence shown here is derived from an EMBL/GenBank/DDBJ whole genome shotgun (WGS) entry which is preliminary data.</text>
</comment>
<dbReference type="PROSITE" id="PS50109">
    <property type="entry name" value="HIS_KIN"/>
    <property type="match status" value="1"/>
</dbReference>
<evidence type="ECO:0000256" key="8">
    <source>
        <dbReference type="SAM" id="Phobius"/>
    </source>
</evidence>
<protein>
    <recommendedName>
        <fullName evidence="2">histidine kinase</fullName>
        <ecNumber evidence="2">2.7.13.3</ecNumber>
    </recommendedName>
</protein>
<dbReference type="InterPro" id="IPR003594">
    <property type="entry name" value="HATPase_dom"/>
</dbReference>
<feature type="domain" description="Histidine kinase" evidence="9">
    <location>
        <begin position="222"/>
        <end position="426"/>
    </location>
</feature>
<keyword evidence="11" id="KW-1185">Reference proteome</keyword>
<dbReference type="CDD" id="cd00075">
    <property type="entry name" value="HATPase"/>
    <property type="match status" value="1"/>
</dbReference>
<feature type="transmembrane region" description="Helical" evidence="8">
    <location>
        <begin position="140"/>
        <end position="161"/>
    </location>
</feature>
<dbReference type="GO" id="GO:0005886">
    <property type="term" value="C:plasma membrane"/>
    <property type="evidence" value="ECO:0007669"/>
    <property type="project" value="TreeGrafter"/>
</dbReference>
<keyword evidence="3" id="KW-0597">Phosphoprotein</keyword>